<name>A0ABU5X041_BORPP</name>
<organism evidence="2 3">
    <name type="scientific">Bordetella parapertussis</name>
    <dbReference type="NCBI Taxonomy" id="519"/>
    <lineage>
        <taxon>Bacteria</taxon>
        <taxon>Pseudomonadati</taxon>
        <taxon>Pseudomonadota</taxon>
        <taxon>Betaproteobacteria</taxon>
        <taxon>Burkholderiales</taxon>
        <taxon>Alcaligenaceae</taxon>
        <taxon>Bordetella</taxon>
    </lineage>
</organism>
<keyword evidence="1" id="KW-0812">Transmembrane</keyword>
<proteinExistence type="predicted"/>
<feature type="transmembrane region" description="Helical" evidence="1">
    <location>
        <begin position="63"/>
        <end position="84"/>
    </location>
</feature>
<reference evidence="2 3" key="1">
    <citation type="submission" date="2023-12" db="EMBL/GenBank/DDBJ databases">
        <title>Draft Genome Sequences of Bordetella parapertussis clinical Isolates from Colombia, 2023.</title>
        <authorList>
            <person name="Montilla E.A."/>
            <person name="Rojas F."/>
            <person name="Vargas M.N."/>
            <person name="Bonilla V."/>
            <person name="Duarte C."/>
        </authorList>
    </citation>
    <scope>NUCLEOTIDE SEQUENCE [LARGE SCALE GENOMIC DNA]</scope>
    <source>
        <strain evidence="2 3">320001806</strain>
    </source>
</reference>
<evidence type="ECO:0000313" key="3">
    <source>
        <dbReference type="Proteomes" id="UP001324595"/>
    </source>
</evidence>
<dbReference type="Proteomes" id="UP001324595">
    <property type="component" value="Unassembled WGS sequence"/>
</dbReference>
<comment type="caution">
    <text evidence="2">The sequence shown here is derived from an EMBL/GenBank/DDBJ whole genome shotgun (WGS) entry which is preliminary data.</text>
</comment>
<evidence type="ECO:0000256" key="1">
    <source>
        <dbReference type="SAM" id="Phobius"/>
    </source>
</evidence>
<protein>
    <submittedName>
        <fullName evidence="2">Uncharacterized protein</fullName>
    </submittedName>
</protein>
<dbReference type="RefSeq" id="WP_323669997.1">
    <property type="nucleotide sequence ID" value="NZ_JAXUBE010000001.1"/>
</dbReference>
<gene>
    <name evidence="2" type="ORF">U5T69_00380</name>
</gene>
<sequence>MAEMAPAPGENEIAHDATKKVNHVESVMRWLLSMPRERDYLPSNTPRVPLPTGRSRAGAGARLAAAALAAAGLWGLTLWALGAWP</sequence>
<keyword evidence="1" id="KW-0472">Membrane</keyword>
<keyword evidence="1" id="KW-1133">Transmembrane helix</keyword>
<accession>A0ABU5X041</accession>
<keyword evidence="3" id="KW-1185">Reference proteome</keyword>
<evidence type="ECO:0000313" key="2">
    <source>
        <dbReference type="EMBL" id="MEB2661710.1"/>
    </source>
</evidence>
<dbReference type="EMBL" id="JAXUBE010000001">
    <property type="protein sequence ID" value="MEB2661710.1"/>
    <property type="molecule type" value="Genomic_DNA"/>
</dbReference>